<name>A0A1I2VLM4_9SPHI</name>
<dbReference type="InterPro" id="IPR000595">
    <property type="entry name" value="cNMP-bd_dom"/>
</dbReference>
<reference evidence="2 3" key="1">
    <citation type="submission" date="2016-10" db="EMBL/GenBank/DDBJ databases">
        <authorList>
            <person name="de Groot N.N."/>
        </authorList>
    </citation>
    <scope>NUCLEOTIDE SEQUENCE [LARGE SCALE GENOMIC DNA]</scope>
    <source>
        <strain evidence="2 3">DSM 18684</strain>
    </source>
</reference>
<dbReference type="AlphaFoldDB" id="A0A1I2VLM4"/>
<keyword evidence="2" id="KW-0418">Kinase</keyword>
<dbReference type="Proteomes" id="UP000199666">
    <property type="component" value="Unassembled WGS sequence"/>
</dbReference>
<dbReference type="RefSeq" id="WP_090992562.1">
    <property type="nucleotide sequence ID" value="NZ_FOPP01000003.1"/>
</dbReference>
<dbReference type="Gene3D" id="2.60.120.10">
    <property type="entry name" value="Jelly Rolls"/>
    <property type="match status" value="1"/>
</dbReference>
<organism evidence="2 3">
    <name type="scientific">Pedobacter insulae</name>
    <dbReference type="NCBI Taxonomy" id="414048"/>
    <lineage>
        <taxon>Bacteria</taxon>
        <taxon>Pseudomonadati</taxon>
        <taxon>Bacteroidota</taxon>
        <taxon>Sphingobacteriia</taxon>
        <taxon>Sphingobacteriales</taxon>
        <taxon>Sphingobacteriaceae</taxon>
        <taxon>Pedobacter</taxon>
    </lineage>
</organism>
<proteinExistence type="predicted"/>
<evidence type="ECO:0000259" key="1">
    <source>
        <dbReference type="Pfam" id="PF00027"/>
    </source>
</evidence>
<evidence type="ECO:0000313" key="3">
    <source>
        <dbReference type="Proteomes" id="UP000199666"/>
    </source>
</evidence>
<dbReference type="SUPFAM" id="SSF51206">
    <property type="entry name" value="cAMP-binding domain-like"/>
    <property type="match status" value="1"/>
</dbReference>
<accession>A0A1I2VLM4</accession>
<evidence type="ECO:0000313" key="2">
    <source>
        <dbReference type="EMBL" id="SFG88396.1"/>
    </source>
</evidence>
<dbReference type="CDD" id="cd00038">
    <property type="entry name" value="CAP_ED"/>
    <property type="match status" value="1"/>
</dbReference>
<dbReference type="EMBL" id="FOPP01000003">
    <property type="protein sequence ID" value="SFG88396.1"/>
    <property type="molecule type" value="Genomic_DNA"/>
</dbReference>
<dbReference type="Pfam" id="PF00027">
    <property type="entry name" value="cNMP_binding"/>
    <property type="match status" value="1"/>
</dbReference>
<dbReference type="InterPro" id="IPR018490">
    <property type="entry name" value="cNMP-bd_dom_sf"/>
</dbReference>
<gene>
    <name evidence="2" type="ORF">SAMN04489864_10330</name>
</gene>
<sequence>MRTNSIHQYLCCTLSVNEPALSLILSQKAKRVNYDKNEIIDQKGKIPLQLSFIEKGNAIALSHSKPNRQVMRFWKANQLICPTGFFNNQPSPQSIIALDNCEIMVLSYLDILTFLAEFPTGYTIINSILKAEINLVEMNIRSFEQNKMPRQHEAFLEALAISFNE</sequence>
<protein>
    <submittedName>
        <fullName evidence="2">cAMP-binding domain of CRP or a regulatory subunit of cAMP-dependent protein kinases</fullName>
    </submittedName>
</protein>
<feature type="domain" description="Cyclic nucleotide-binding" evidence="1">
    <location>
        <begin position="32"/>
        <end position="116"/>
    </location>
</feature>
<dbReference type="GO" id="GO:0016301">
    <property type="term" value="F:kinase activity"/>
    <property type="evidence" value="ECO:0007669"/>
    <property type="project" value="UniProtKB-KW"/>
</dbReference>
<dbReference type="InterPro" id="IPR014710">
    <property type="entry name" value="RmlC-like_jellyroll"/>
</dbReference>
<keyword evidence="3" id="KW-1185">Reference proteome</keyword>
<keyword evidence="2" id="KW-0808">Transferase</keyword>